<dbReference type="EMBL" id="CP019937">
    <property type="protein sequence ID" value="ARO13432.1"/>
    <property type="molecule type" value="Genomic_DNA"/>
</dbReference>
<protein>
    <submittedName>
        <fullName evidence="1">Uncharacterized protein</fullName>
    </submittedName>
</protein>
<proteinExistence type="predicted"/>
<accession>A0A1W6NW21</accession>
<dbReference type="AlphaFoldDB" id="A0A1W6NW21"/>
<keyword evidence="2" id="KW-1185">Reference proteome</keyword>
<name>A0A1W6NW21_9RHOB</name>
<evidence type="ECO:0000313" key="1">
    <source>
        <dbReference type="EMBL" id="ARO13432.1"/>
    </source>
</evidence>
<organism evidence="1 2">
    <name type="scientific">Ketogulonicigenium robustum</name>
    <dbReference type="NCBI Taxonomy" id="92947"/>
    <lineage>
        <taxon>Bacteria</taxon>
        <taxon>Pseudomonadati</taxon>
        <taxon>Pseudomonadota</taxon>
        <taxon>Alphaproteobacteria</taxon>
        <taxon>Rhodobacterales</taxon>
        <taxon>Roseobacteraceae</taxon>
        <taxon>Ketogulonicigenium</taxon>
    </lineage>
</organism>
<sequence>MASEKAVKVWSELVAAWEIKLTGRDGEALARFEMARELAANRGFSYPKAALRRDGVRT</sequence>
<reference evidence="1 2" key="1">
    <citation type="submission" date="2017-02" db="EMBL/GenBank/DDBJ databases">
        <title>Ketogulonicigenium robustum SPU B003 Genome sequencing and assembly.</title>
        <authorList>
            <person name="Li Y."/>
            <person name="Liu L."/>
            <person name="Wang C."/>
            <person name="Zhang M."/>
            <person name="Zhang T."/>
            <person name="Zhang Y."/>
        </authorList>
    </citation>
    <scope>NUCLEOTIDE SEQUENCE [LARGE SCALE GENOMIC DNA]</scope>
    <source>
        <strain evidence="1 2">SPU_B003</strain>
    </source>
</reference>
<dbReference type="KEGG" id="kro:BVG79_00072"/>
<evidence type="ECO:0000313" key="2">
    <source>
        <dbReference type="Proteomes" id="UP000242447"/>
    </source>
</evidence>
<gene>
    <name evidence="1" type="ORF">BVG79_00072</name>
</gene>
<dbReference type="Proteomes" id="UP000242447">
    <property type="component" value="Chromosome"/>
</dbReference>